<organism evidence="2 3">
    <name type="scientific">Myotis brandtii</name>
    <name type="common">Brandt's bat</name>
    <dbReference type="NCBI Taxonomy" id="109478"/>
    <lineage>
        <taxon>Eukaryota</taxon>
        <taxon>Metazoa</taxon>
        <taxon>Chordata</taxon>
        <taxon>Craniata</taxon>
        <taxon>Vertebrata</taxon>
        <taxon>Euteleostomi</taxon>
        <taxon>Mammalia</taxon>
        <taxon>Eutheria</taxon>
        <taxon>Laurasiatheria</taxon>
        <taxon>Chiroptera</taxon>
        <taxon>Yangochiroptera</taxon>
        <taxon>Vespertilionidae</taxon>
        <taxon>Myotis</taxon>
    </lineage>
</organism>
<dbReference type="AlphaFoldDB" id="S7NR95"/>
<keyword evidence="1" id="KW-0812">Transmembrane</keyword>
<keyword evidence="3" id="KW-1185">Reference proteome</keyword>
<protein>
    <submittedName>
        <fullName evidence="2">Tetraspanin-12</fullName>
    </submittedName>
</protein>
<name>S7NR95_MYOBR</name>
<dbReference type="EMBL" id="KE164725">
    <property type="protein sequence ID" value="EPQ19746.1"/>
    <property type="molecule type" value="Genomic_DNA"/>
</dbReference>
<gene>
    <name evidence="2" type="ORF">D623_10010847</name>
</gene>
<reference evidence="2 3" key="1">
    <citation type="journal article" date="2013" name="Nat. Commun.">
        <title>Genome analysis reveals insights into physiology and longevity of the Brandt's bat Myotis brandtii.</title>
        <authorList>
            <person name="Seim I."/>
            <person name="Fang X."/>
            <person name="Xiong Z."/>
            <person name="Lobanov A.V."/>
            <person name="Huang Z."/>
            <person name="Ma S."/>
            <person name="Feng Y."/>
            <person name="Turanov A.A."/>
            <person name="Zhu Y."/>
            <person name="Lenz T.L."/>
            <person name="Gerashchenko M.V."/>
            <person name="Fan D."/>
            <person name="Hee Yim S."/>
            <person name="Yao X."/>
            <person name="Jordan D."/>
            <person name="Xiong Y."/>
            <person name="Ma Y."/>
            <person name="Lyapunov A.N."/>
            <person name="Chen G."/>
            <person name="Kulakova O.I."/>
            <person name="Sun Y."/>
            <person name="Lee S.G."/>
            <person name="Bronson R.T."/>
            <person name="Moskalev A.A."/>
            <person name="Sunyaev S.R."/>
            <person name="Zhang G."/>
            <person name="Krogh A."/>
            <person name="Wang J."/>
            <person name="Gladyshev V.N."/>
        </authorList>
    </citation>
    <scope>NUCLEOTIDE SEQUENCE [LARGE SCALE GENOMIC DNA]</scope>
</reference>
<proteinExistence type="predicted"/>
<keyword evidence="1" id="KW-0472">Membrane</keyword>
<evidence type="ECO:0000313" key="2">
    <source>
        <dbReference type="EMBL" id="EPQ19746.1"/>
    </source>
</evidence>
<accession>S7NR95</accession>
<feature type="transmembrane region" description="Helical" evidence="1">
    <location>
        <begin position="69"/>
        <end position="93"/>
    </location>
</feature>
<sequence length="149" mass="16646">MYRSPVLTVANEYGGVLPHIEVGDSSPAVSVAIPQLLSLKHLLGFPTLGCGKKMYSFLRGTKQLQVLRFLGISIGVTQILAMILTITLLWALYYDRREPGADQIMSLKNDTTQHLSCHSVELLKPSLTRIFEHPSMANSFDTHFEMEEL</sequence>
<evidence type="ECO:0000256" key="1">
    <source>
        <dbReference type="SAM" id="Phobius"/>
    </source>
</evidence>
<evidence type="ECO:0000313" key="3">
    <source>
        <dbReference type="Proteomes" id="UP000052978"/>
    </source>
</evidence>
<keyword evidence="1" id="KW-1133">Transmembrane helix</keyword>
<dbReference type="Proteomes" id="UP000052978">
    <property type="component" value="Unassembled WGS sequence"/>
</dbReference>
<dbReference type="eggNOG" id="KOG3882">
    <property type="taxonomic scope" value="Eukaryota"/>
</dbReference>